<evidence type="ECO:0000256" key="5">
    <source>
        <dbReference type="ARBA" id="ARBA00022777"/>
    </source>
</evidence>
<evidence type="ECO:0000256" key="7">
    <source>
        <dbReference type="ARBA" id="ARBA00047899"/>
    </source>
</evidence>
<evidence type="ECO:0000256" key="9">
    <source>
        <dbReference type="SAM" id="MobiDB-lite"/>
    </source>
</evidence>
<accession>A0A8X7MIM6</accession>
<sequence>MRNEWTGSGVRDGDREEEGIKQGPPDRQTFSNLFPSFYHKTGLIIPITAPFSHTLSALTDATTQKRPQRQQHPARRINPVRAVLHRDPKPENVFLDATGNIKLGGFGLSQEVGTEELAETCAGTLDYVSPEVVEGKSYDSKSDIWSLGCIAYELCALNPTTDPRREGCGSTAKFSCTSSTLM</sequence>
<dbReference type="InterPro" id="IPR051131">
    <property type="entry name" value="NEK_Ser/Thr_kinase_NIMA"/>
</dbReference>
<dbReference type="Pfam" id="PF00069">
    <property type="entry name" value="Pkinase"/>
    <property type="match status" value="1"/>
</dbReference>
<reference evidence="11" key="1">
    <citation type="submission" date="2016-04" db="EMBL/GenBank/DDBJ databases">
        <authorList>
            <person name="Nguyen H.D."/>
            <person name="Samba Siva P."/>
            <person name="Cullis J."/>
            <person name="Levesque C.A."/>
            <person name="Hambleton S."/>
        </authorList>
    </citation>
    <scope>NUCLEOTIDE SEQUENCE</scope>
    <source>
        <strain evidence="11">DAOMC 236426</strain>
    </source>
</reference>
<dbReference type="SMART" id="SM00220">
    <property type="entry name" value="S_TKc"/>
    <property type="match status" value="1"/>
</dbReference>
<comment type="caution">
    <text evidence="11">The sequence shown here is derived from an EMBL/GenBank/DDBJ whole genome shotgun (WGS) entry which is preliminary data.</text>
</comment>
<keyword evidence="4" id="KW-0547">Nucleotide-binding</keyword>
<proteinExistence type="predicted"/>
<evidence type="ECO:0000256" key="1">
    <source>
        <dbReference type="ARBA" id="ARBA00012513"/>
    </source>
</evidence>
<feature type="region of interest" description="Disordered" evidence="9">
    <location>
        <begin position="1"/>
        <end position="31"/>
    </location>
</feature>
<dbReference type="InterPro" id="IPR000719">
    <property type="entry name" value="Prot_kinase_dom"/>
</dbReference>
<dbReference type="Proteomes" id="UP000077684">
    <property type="component" value="Unassembled WGS sequence"/>
</dbReference>
<evidence type="ECO:0000313" key="11">
    <source>
        <dbReference type="EMBL" id="KAE8236802.1"/>
    </source>
</evidence>
<dbReference type="EMBL" id="LWDE02002778">
    <property type="protein sequence ID" value="KAE8236802.1"/>
    <property type="molecule type" value="Genomic_DNA"/>
</dbReference>
<evidence type="ECO:0000256" key="4">
    <source>
        <dbReference type="ARBA" id="ARBA00022741"/>
    </source>
</evidence>
<keyword evidence="2" id="KW-0723">Serine/threonine-protein kinase</keyword>
<protein>
    <recommendedName>
        <fullName evidence="1">non-specific serine/threonine protein kinase</fullName>
        <ecNumber evidence="1">2.7.11.1</ecNumber>
    </recommendedName>
</protein>
<gene>
    <name evidence="11" type="ORF">A4X06_0g9433</name>
</gene>
<keyword evidence="3" id="KW-0808">Transferase</keyword>
<keyword evidence="12" id="KW-1185">Reference proteome</keyword>
<dbReference type="Gene3D" id="1.10.510.10">
    <property type="entry name" value="Transferase(Phosphotransferase) domain 1"/>
    <property type="match status" value="1"/>
</dbReference>
<feature type="compositionally biased region" description="Basic and acidic residues" evidence="9">
    <location>
        <begin position="11"/>
        <end position="20"/>
    </location>
</feature>
<dbReference type="AlphaFoldDB" id="A0A8X7MIM6"/>
<dbReference type="EC" id="2.7.11.1" evidence="1"/>
<evidence type="ECO:0000256" key="6">
    <source>
        <dbReference type="ARBA" id="ARBA00022840"/>
    </source>
</evidence>
<feature type="domain" description="Protein kinase" evidence="10">
    <location>
        <begin position="1"/>
        <end position="182"/>
    </location>
</feature>
<dbReference type="SUPFAM" id="SSF56112">
    <property type="entry name" value="Protein kinase-like (PK-like)"/>
    <property type="match status" value="1"/>
</dbReference>
<dbReference type="InterPro" id="IPR011009">
    <property type="entry name" value="Kinase-like_dom_sf"/>
</dbReference>
<evidence type="ECO:0000256" key="8">
    <source>
        <dbReference type="ARBA" id="ARBA00048679"/>
    </source>
</evidence>
<evidence type="ECO:0000313" key="12">
    <source>
        <dbReference type="Proteomes" id="UP000077684"/>
    </source>
</evidence>
<dbReference type="PANTHER" id="PTHR44899">
    <property type="entry name" value="CAMK FAMILY PROTEIN KINASE"/>
    <property type="match status" value="1"/>
</dbReference>
<dbReference type="GO" id="GO:0005524">
    <property type="term" value="F:ATP binding"/>
    <property type="evidence" value="ECO:0007669"/>
    <property type="project" value="UniProtKB-KW"/>
</dbReference>
<comment type="catalytic activity">
    <reaction evidence="7">
        <text>L-threonyl-[protein] + ATP = O-phospho-L-threonyl-[protein] + ADP + H(+)</text>
        <dbReference type="Rhea" id="RHEA:46608"/>
        <dbReference type="Rhea" id="RHEA-COMP:11060"/>
        <dbReference type="Rhea" id="RHEA-COMP:11605"/>
        <dbReference type="ChEBI" id="CHEBI:15378"/>
        <dbReference type="ChEBI" id="CHEBI:30013"/>
        <dbReference type="ChEBI" id="CHEBI:30616"/>
        <dbReference type="ChEBI" id="CHEBI:61977"/>
        <dbReference type="ChEBI" id="CHEBI:456216"/>
        <dbReference type="EC" id="2.7.11.1"/>
    </reaction>
</comment>
<evidence type="ECO:0000256" key="3">
    <source>
        <dbReference type="ARBA" id="ARBA00022679"/>
    </source>
</evidence>
<name>A0A8X7MIM6_9BASI</name>
<evidence type="ECO:0000259" key="10">
    <source>
        <dbReference type="PROSITE" id="PS50011"/>
    </source>
</evidence>
<reference evidence="11" key="2">
    <citation type="journal article" date="2019" name="IMA Fungus">
        <title>Genome sequencing and comparison of five Tilletia species to identify candidate genes for the detection of regulated species infecting wheat.</title>
        <authorList>
            <person name="Nguyen H.D.T."/>
            <person name="Sultana T."/>
            <person name="Kesanakurti P."/>
            <person name="Hambleton S."/>
        </authorList>
    </citation>
    <scope>NUCLEOTIDE SEQUENCE</scope>
    <source>
        <strain evidence="11">DAOMC 236426</strain>
    </source>
</reference>
<evidence type="ECO:0000256" key="2">
    <source>
        <dbReference type="ARBA" id="ARBA00022527"/>
    </source>
</evidence>
<organism evidence="11 12">
    <name type="scientific">Tilletia controversa</name>
    <name type="common">dwarf bunt fungus</name>
    <dbReference type="NCBI Taxonomy" id="13291"/>
    <lineage>
        <taxon>Eukaryota</taxon>
        <taxon>Fungi</taxon>
        <taxon>Dikarya</taxon>
        <taxon>Basidiomycota</taxon>
        <taxon>Ustilaginomycotina</taxon>
        <taxon>Exobasidiomycetes</taxon>
        <taxon>Tilletiales</taxon>
        <taxon>Tilletiaceae</taxon>
        <taxon>Tilletia</taxon>
    </lineage>
</organism>
<dbReference type="PROSITE" id="PS50011">
    <property type="entry name" value="PROTEIN_KINASE_DOM"/>
    <property type="match status" value="1"/>
</dbReference>
<keyword evidence="6" id="KW-0067">ATP-binding</keyword>
<comment type="catalytic activity">
    <reaction evidence="8">
        <text>L-seryl-[protein] + ATP = O-phospho-L-seryl-[protein] + ADP + H(+)</text>
        <dbReference type="Rhea" id="RHEA:17989"/>
        <dbReference type="Rhea" id="RHEA-COMP:9863"/>
        <dbReference type="Rhea" id="RHEA-COMP:11604"/>
        <dbReference type="ChEBI" id="CHEBI:15378"/>
        <dbReference type="ChEBI" id="CHEBI:29999"/>
        <dbReference type="ChEBI" id="CHEBI:30616"/>
        <dbReference type="ChEBI" id="CHEBI:83421"/>
        <dbReference type="ChEBI" id="CHEBI:456216"/>
        <dbReference type="EC" id="2.7.11.1"/>
    </reaction>
</comment>
<keyword evidence="5" id="KW-0418">Kinase</keyword>
<dbReference type="GO" id="GO:0004674">
    <property type="term" value="F:protein serine/threonine kinase activity"/>
    <property type="evidence" value="ECO:0007669"/>
    <property type="project" value="UniProtKB-KW"/>
</dbReference>
<dbReference type="PANTHER" id="PTHR44899:SF3">
    <property type="entry name" value="SERINE_THREONINE-PROTEIN KINASE NEK1"/>
    <property type="match status" value="1"/>
</dbReference>